<evidence type="ECO:0000256" key="3">
    <source>
        <dbReference type="ARBA" id="ARBA00022729"/>
    </source>
</evidence>
<keyword evidence="2" id="KW-1188">Viral release from host cell</keyword>
<dbReference type="Proteomes" id="UP000462410">
    <property type="component" value="Unassembled WGS sequence"/>
</dbReference>
<keyword evidence="5" id="KW-0472">Membrane</keyword>
<keyword evidence="4" id="KW-0204">Cytolysis</keyword>
<reference evidence="13 14" key="1">
    <citation type="submission" date="2019-12" db="EMBL/GenBank/DDBJ databases">
        <title>Enteriobacteria Tanzani isolates_8377-8380.</title>
        <authorList>
            <person name="Subbiah M."/>
            <person name="Call D."/>
        </authorList>
    </citation>
    <scope>NUCLEOTIDE SEQUENCE [LARGE SCALE GENOMIC DNA]</scope>
    <source>
        <strain evidence="11 14">8378wH8</strain>
        <strain evidence="10 13">8379wE6</strain>
    </source>
</reference>
<dbReference type="AlphaFoldDB" id="A0A6N8NEB7"/>
<comment type="subcellular location">
    <subcellularLocation>
        <location evidence="1">Membrane</location>
        <topology evidence="1">Lipid-anchor</topology>
    </subcellularLocation>
</comment>
<evidence type="ECO:0000256" key="8">
    <source>
        <dbReference type="SAM" id="MobiDB-lite"/>
    </source>
</evidence>
<dbReference type="RefSeq" id="WP_077758084.1">
    <property type="nucleotide sequence ID" value="NZ_JASNHF010000018.1"/>
</dbReference>
<evidence type="ECO:0000256" key="5">
    <source>
        <dbReference type="ARBA" id="ARBA00023136"/>
    </source>
</evidence>
<gene>
    <name evidence="12" type="ORF">G3V95_22900</name>
    <name evidence="11" type="ORF">GP965_12935</name>
    <name evidence="10" type="ORF">GP979_11625</name>
</gene>
<evidence type="ECO:0000313" key="10">
    <source>
        <dbReference type="EMBL" id="MWR88946.1"/>
    </source>
</evidence>
<dbReference type="GO" id="GO:0044659">
    <property type="term" value="P:viral release from host cell by cytolysis"/>
    <property type="evidence" value="ECO:0007669"/>
    <property type="project" value="InterPro"/>
</dbReference>
<keyword evidence="3 9" id="KW-0732">Signal</keyword>
<keyword evidence="6" id="KW-0578">Host cell lysis by virus</keyword>
<feature type="signal peptide" evidence="9">
    <location>
        <begin position="1"/>
        <end position="23"/>
    </location>
</feature>
<protein>
    <recommendedName>
        <fullName evidence="16">Prophage lysis lipoprotein RzoD</fullName>
    </recommendedName>
</protein>
<dbReference type="Proteomes" id="UP000436482">
    <property type="component" value="Unassembled WGS sequence"/>
</dbReference>
<evidence type="ECO:0000256" key="6">
    <source>
        <dbReference type="ARBA" id="ARBA00023142"/>
    </source>
</evidence>
<dbReference type="GO" id="GO:0016020">
    <property type="term" value="C:membrane"/>
    <property type="evidence" value="ECO:0007669"/>
    <property type="project" value="UniProtKB-SubCell"/>
</dbReference>
<dbReference type="InterPro" id="IPR010346">
    <property type="entry name" value="O-spanin"/>
</dbReference>
<feature type="region of interest" description="Disordered" evidence="8">
    <location>
        <begin position="40"/>
        <end position="60"/>
    </location>
</feature>
<evidence type="ECO:0008006" key="16">
    <source>
        <dbReference type="Google" id="ProtNLM"/>
    </source>
</evidence>
<proteinExistence type="predicted"/>
<dbReference type="EMBL" id="WTQQ01000136">
    <property type="protein sequence ID" value="MWR88946.1"/>
    <property type="molecule type" value="Genomic_DNA"/>
</dbReference>
<name>A0A6N8NEB7_ECOLX</name>
<dbReference type="Pfam" id="PF06085">
    <property type="entry name" value="Rz1"/>
    <property type="match status" value="1"/>
</dbReference>
<reference evidence="12 15" key="2">
    <citation type="submission" date="2020-02" db="EMBL/GenBank/DDBJ databases">
        <authorList>
            <person name="Subbiah M."/>
            <person name="Call D."/>
        </authorList>
    </citation>
    <scope>NUCLEOTIDE SEQUENCE [LARGE SCALE GENOMIC DNA]</scope>
    <source>
        <strain evidence="12 15">8375wC2</strain>
    </source>
</reference>
<evidence type="ECO:0000313" key="13">
    <source>
        <dbReference type="Proteomes" id="UP000436482"/>
    </source>
</evidence>
<evidence type="ECO:0000313" key="15">
    <source>
        <dbReference type="Proteomes" id="UP000469708"/>
    </source>
</evidence>
<keyword evidence="7" id="KW-0449">Lipoprotein</keyword>
<sequence length="60" mass="6714">MRRLKMMLCVMMLPLVIVGCASRQSVRPCVKAPPPPAWIMQPPPDWKTPLSGIISPSERD</sequence>
<dbReference type="EMBL" id="WTRC01000176">
    <property type="protein sequence ID" value="MWT21810.1"/>
    <property type="molecule type" value="Genomic_DNA"/>
</dbReference>
<dbReference type="Proteomes" id="UP000469708">
    <property type="component" value="Unassembled WGS sequence"/>
</dbReference>
<evidence type="ECO:0000313" key="11">
    <source>
        <dbReference type="EMBL" id="MWT21810.1"/>
    </source>
</evidence>
<evidence type="ECO:0000313" key="14">
    <source>
        <dbReference type="Proteomes" id="UP000462410"/>
    </source>
</evidence>
<comment type="caution">
    <text evidence="10">The sequence shown here is derived from an EMBL/GenBank/DDBJ whole genome shotgun (WGS) entry which is preliminary data.</text>
</comment>
<evidence type="ECO:0000313" key="12">
    <source>
        <dbReference type="EMBL" id="NEM88284.1"/>
    </source>
</evidence>
<dbReference type="EMBL" id="JAAGYI010000070">
    <property type="protein sequence ID" value="NEM88284.1"/>
    <property type="molecule type" value="Genomic_DNA"/>
</dbReference>
<evidence type="ECO:0000256" key="9">
    <source>
        <dbReference type="SAM" id="SignalP"/>
    </source>
</evidence>
<feature type="chain" id="PRO_5036185189" description="Prophage lysis lipoprotein RzoD" evidence="9">
    <location>
        <begin position="24"/>
        <end position="60"/>
    </location>
</feature>
<organism evidence="10 13">
    <name type="scientific">Escherichia coli</name>
    <dbReference type="NCBI Taxonomy" id="562"/>
    <lineage>
        <taxon>Bacteria</taxon>
        <taxon>Pseudomonadati</taxon>
        <taxon>Pseudomonadota</taxon>
        <taxon>Gammaproteobacteria</taxon>
        <taxon>Enterobacterales</taxon>
        <taxon>Enterobacteriaceae</taxon>
        <taxon>Escherichia</taxon>
    </lineage>
</organism>
<accession>A0A6N8NEB7</accession>
<evidence type="ECO:0000256" key="7">
    <source>
        <dbReference type="ARBA" id="ARBA00023288"/>
    </source>
</evidence>
<evidence type="ECO:0000256" key="4">
    <source>
        <dbReference type="ARBA" id="ARBA00022852"/>
    </source>
</evidence>
<dbReference type="PROSITE" id="PS51257">
    <property type="entry name" value="PROKAR_LIPOPROTEIN"/>
    <property type="match status" value="1"/>
</dbReference>
<evidence type="ECO:0000256" key="1">
    <source>
        <dbReference type="ARBA" id="ARBA00004635"/>
    </source>
</evidence>
<evidence type="ECO:0000256" key="2">
    <source>
        <dbReference type="ARBA" id="ARBA00022612"/>
    </source>
</evidence>